<sequence length="516" mass="54944">MLPSHRLLSLAASVALILPMVQAQSSTTSAVQPPTSVEPPTSTSTTTTTTAVPTIPSTPSTTTVPTIPTIPSTTTVPTIPTIPSTTTVPTIPTIPTSSSIRTTAVTVPRYTTTTTSTTLTSTTTLLLPTQGSSSSSSNNNIPVIVGSIAGVAALAIILITSISCYRRRRRANRELTFDALGLGNTGGGKRNTIPFSSNKPSGAIGLNSVTSGGYDDDEYGYDMQQQGSGNGYPSPHQPYNNSHQHQQQFNNGFDVYGQGVHPTIFNEDHHHGGGGAYATASSMSRNRMGFDQNLPEVMYRNGEEDQVAAAATGYYDDTGYDVAWNQQLDPSAQYGHGQGGYVNGLWVANPEGQYYEQEQYQDQYQQQQHQQEFYDEPLDPLAPSRPVITSAQSKDGDATNRHSFNPQAILPATSAVGGSEGEGSQLRSHDLFVQTSEAPPAVTSRKSQSPPASPSSRLREMRSMELARQSPTSRPSGEGGRTYADDVQGSGSPPAPVGAKLNGQKSLRSARREDWS</sequence>
<dbReference type="PANTHER" id="PTHR15549">
    <property type="entry name" value="PAIRED IMMUNOGLOBULIN-LIKE TYPE 2 RECEPTOR"/>
    <property type="match status" value="1"/>
</dbReference>
<dbReference type="Proteomes" id="UP000696485">
    <property type="component" value="Unassembled WGS sequence"/>
</dbReference>
<feature type="region of interest" description="Disordered" evidence="5">
    <location>
        <begin position="437"/>
        <end position="516"/>
    </location>
</feature>
<evidence type="ECO:0000256" key="4">
    <source>
        <dbReference type="ARBA" id="ARBA00023136"/>
    </source>
</evidence>
<feature type="transmembrane region" description="Helical" evidence="6">
    <location>
        <begin position="143"/>
        <end position="165"/>
    </location>
</feature>
<name>A0A9P5SDD7_9FUNG</name>
<keyword evidence="7" id="KW-0732">Signal</keyword>
<evidence type="ECO:0000256" key="3">
    <source>
        <dbReference type="ARBA" id="ARBA00022989"/>
    </source>
</evidence>
<comment type="subcellular location">
    <subcellularLocation>
        <location evidence="1">Membrane</location>
        <topology evidence="1">Single-pass membrane protein</topology>
    </subcellularLocation>
</comment>
<feature type="region of interest" description="Disordered" evidence="5">
    <location>
        <begin position="26"/>
        <end position="95"/>
    </location>
</feature>
<dbReference type="AlphaFoldDB" id="A0A9P5SDD7"/>
<gene>
    <name evidence="8" type="ORF">BG006_010192</name>
</gene>
<feature type="compositionally biased region" description="Polar residues" evidence="5">
    <location>
        <begin position="444"/>
        <end position="456"/>
    </location>
</feature>
<evidence type="ECO:0000256" key="2">
    <source>
        <dbReference type="ARBA" id="ARBA00022692"/>
    </source>
</evidence>
<feature type="region of interest" description="Disordered" evidence="5">
    <location>
        <begin position="376"/>
        <end position="406"/>
    </location>
</feature>
<evidence type="ECO:0000313" key="8">
    <source>
        <dbReference type="EMBL" id="KAF9326362.1"/>
    </source>
</evidence>
<feature type="chain" id="PRO_5040265063" description="Transmembrane protein" evidence="7">
    <location>
        <begin position="24"/>
        <end position="516"/>
    </location>
</feature>
<keyword evidence="4 6" id="KW-0472">Membrane</keyword>
<evidence type="ECO:0000256" key="5">
    <source>
        <dbReference type="SAM" id="MobiDB-lite"/>
    </source>
</evidence>
<organism evidence="8 9">
    <name type="scientific">Podila minutissima</name>
    <dbReference type="NCBI Taxonomy" id="64525"/>
    <lineage>
        <taxon>Eukaryota</taxon>
        <taxon>Fungi</taxon>
        <taxon>Fungi incertae sedis</taxon>
        <taxon>Mucoromycota</taxon>
        <taxon>Mortierellomycotina</taxon>
        <taxon>Mortierellomycetes</taxon>
        <taxon>Mortierellales</taxon>
        <taxon>Mortierellaceae</taxon>
        <taxon>Podila</taxon>
    </lineage>
</organism>
<dbReference type="GO" id="GO:0016020">
    <property type="term" value="C:membrane"/>
    <property type="evidence" value="ECO:0007669"/>
    <property type="project" value="UniProtKB-SubCell"/>
</dbReference>
<feature type="signal peptide" evidence="7">
    <location>
        <begin position="1"/>
        <end position="23"/>
    </location>
</feature>
<keyword evidence="2 6" id="KW-0812">Transmembrane</keyword>
<evidence type="ECO:0008006" key="10">
    <source>
        <dbReference type="Google" id="ProtNLM"/>
    </source>
</evidence>
<evidence type="ECO:0000313" key="9">
    <source>
        <dbReference type="Proteomes" id="UP000696485"/>
    </source>
</evidence>
<protein>
    <recommendedName>
        <fullName evidence="10">Transmembrane protein</fullName>
    </recommendedName>
</protein>
<dbReference type="GO" id="GO:0071944">
    <property type="term" value="C:cell periphery"/>
    <property type="evidence" value="ECO:0007669"/>
    <property type="project" value="UniProtKB-ARBA"/>
</dbReference>
<evidence type="ECO:0000256" key="1">
    <source>
        <dbReference type="ARBA" id="ARBA00004167"/>
    </source>
</evidence>
<comment type="caution">
    <text evidence="8">The sequence shown here is derived from an EMBL/GenBank/DDBJ whole genome shotgun (WGS) entry which is preliminary data.</text>
</comment>
<evidence type="ECO:0000256" key="6">
    <source>
        <dbReference type="SAM" id="Phobius"/>
    </source>
</evidence>
<dbReference type="EMBL" id="JAAAUY010000793">
    <property type="protein sequence ID" value="KAF9326362.1"/>
    <property type="molecule type" value="Genomic_DNA"/>
</dbReference>
<keyword evidence="9" id="KW-1185">Reference proteome</keyword>
<feature type="compositionally biased region" description="Low complexity" evidence="5">
    <location>
        <begin position="33"/>
        <end position="95"/>
    </location>
</feature>
<proteinExistence type="predicted"/>
<keyword evidence="3 6" id="KW-1133">Transmembrane helix</keyword>
<reference evidence="8" key="1">
    <citation type="journal article" date="2020" name="Fungal Divers.">
        <title>Resolving the Mortierellaceae phylogeny through synthesis of multi-gene phylogenetics and phylogenomics.</title>
        <authorList>
            <person name="Vandepol N."/>
            <person name="Liber J."/>
            <person name="Desiro A."/>
            <person name="Na H."/>
            <person name="Kennedy M."/>
            <person name="Barry K."/>
            <person name="Grigoriev I.V."/>
            <person name="Miller A.N."/>
            <person name="O'Donnell K."/>
            <person name="Stajich J.E."/>
            <person name="Bonito G."/>
        </authorList>
    </citation>
    <scope>NUCLEOTIDE SEQUENCE</scope>
    <source>
        <strain evidence="8">NVP1</strain>
    </source>
</reference>
<evidence type="ECO:0000256" key="7">
    <source>
        <dbReference type="SAM" id="SignalP"/>
    </source>
</evidence>
<dbReference type="InterPro" id="IPR051694">
    <property type="entry name" value="Immunoregulatory_rcpt-like"/>
</dbReference>
<dbReference type="PANTHER" id="PTHR15549:SF30">
    <property type="entry name" value="MID2 DOMAIN-CONTAINING PROTEIN"/>
    <property type="match status" value="1"/>
</dbReference>
<accession>A0A9P5SDD7</accession>